<dbReference type="Proteomes" id="UP000799537">
    <property type="component" value="Unassembled WGS sequence"/>
</dbReference>
<reference evidence="1" key="1">
    <citation type="journal article" date="2020" name="Stud. Mycol.">
        <title>101 Dothideomycetes genomes: a test case for predicting lifestyles and emergence of pathogens.</title>
        <authorList>
            <person name="Haridas S."/>
            <person name="Albert R."/>
            <person name="Binder M."/>
            <person name="Bloem J."/>
            <person name="Labutti K."/>
            <person name="Salamov A."/>
            <person name="Andreopoulos B."/>
            <person name="Baker S."/>
            <person name="Barry K."/>
            <person name="Bills G."/>
            <person name="Bluhm B."/>
            <person name="Cannon C."/>
            <person name="Castanera R."/>
            <person name="Culley D."/>
            <person name="Daum C."/>
            <person name="Ezra D."/>
            <person name="Gonzalez J."/>
            <person name="Henrissat B."/>
            <person name="Kuo A."/>
            <person name="Liang C."/>
            <person name="Lipzen A."/>
            <person name="Lutzoni F."/>
            <person name="Magnuson J."/>
            <person name="Mondo S."/>
            <person name="Nolan M."/>
            <person name="Ohm R."/>
            <person name="Pangilinan J."/>
            <person name="Park H.-J."/>
            <person name="Ramirez L."/>
            <person name="Alfaro M."/>
            <person name="Sun H."/>
            <person name="Tritt A."/>
            <person name="Yoshinaga Y."/>
            <person name="Zwiers L.-H."/>
            <person name="Turgeon B."/>
            <person name="Goodwin S."/>
            <person name="Spatafora J."/>
            <person name="Crous P."/>
            <person name="Grigoriev I."/>
        </authorList>
    </citation>
    <scope>NUCLEOTIDE SEQUENCE</scope>
    <source>
        <strain evidence="1">ATCC 36951</strain>
    </source>
</reference>
<name>A0A6A6BXR4_ZASCE</name>
<dbReference type="GeneID" id="54567869"/>
<gene>
    <name evidence="1" type="ORF">M409DRAFT_60859</name>
</gene>
<sequence length="152" mass="16990">MPALWNKAKDVGPTATRTQVFQTNHATEAEWGYNRDQDKSWCSDHTPLLLDVLAAAPWSHCSCRAAIWRGSTAQKAHDQGTEMMQTCQHISIYSSITITSSRTPTLQHHQCSMSEPTLDLKENLAIDHCYTHDEAYPILPQPLPPPLPISTP</sequence>
<dbReference type="EMBL" id="ML993638">
    <property type="protein sequence ID" value="KAF2159393.1"/>
    <property type="molecule type" value="Genomic_DNA"/>
</dbReference>
<accession>A0A6A6BXR4</accession>
<dbReference type="AlphaFoldDB" id="A0A6A6BXR4"/>
<keyword evidence="2" id="KW-1185">Reference proteome</keyword>
<organism evidence="1 2">
    <name type="scientific">Zasmidium cellare ATCC 36951</name>
    <dbReference type="NCBI Taxonomy" id="1080233"/>
    <lineage>
        <taxon>Eukaryota</taxon>
        <taxon>Fungi</taxon>
        <taxon>Dikarya</taxon>
        <taxon>Ascomycota</taxon>
        <taxon>Pezizomycotina</taxon>
        <taxon>Dothideomycetes</taxon>
        <taxon>Dothideomycetidae</taxon>
        <taxon>Mycosphaerellales</taxon>
        <taxon>Mycosphaerellaceae</taxon>
        <taxon>Zasmidium</taxon>
    </lineage>
</organism>
<dbReference type="RefSeq" id="XP_033660282.1">
    <property type="nucleotide sequence ID" value="XM_033814597.1"/>
</dbReference>
<evidence type="ECO:0000313" key="1">
    <source>
        <dbReference type="EMBL" id="KAF2159393.1"/>
    </source>
</evidence>
<protein>
    <submittedName>
        <fullName evidence="1">Uncharacterized protein</fullName>
    </submittedName>
</protein>
<proteinExistence type="predicted"/>
<evidence type="ECO:0000313" key="2">
    <source>
        <dbReference type="Proteomes" id="UP000799537"/>
    </source>
</evidence>